<dbReference type="PANTHER" id="PTHR42765:SF1">
    <property type="entry name" value="ISOLEUCINE--TRNA LIGASE, MITOCHONDRIAL"/>
    <property type="match status" value="1"/>
</dbReference>
<keyword evidence="3" id="KW-0067">ATP-binding</keyword>
<comment type="caution">
    <text evidence="7">The sequence shown here is derived from an EMBL/GenBank/DDBJ whole genome shotgun (WGS) entry which is preliminary data.</text>
</comment>
<feature type="domain" description="Aminoacyl-tRNA synthetase class Ia" evidence="6">
    <location>
        <begin position="2"/>
        <end position="82"/>
    </location>
</feature>
<dbReference type="InterPro" id="IPR014729">
    <property type="entry name" value="Rossmann-like_a/b/a_fold"/>
</dbReference>
<dbReference type="GO" id="GO:0032543">
    <property type="term" value="P:mitochondrial translation"/>
    <property type="evidence" value="ECO:0007669"/>
    <property type="project" value="TreeGrafter"/>
</dbReference>
<keyword evidence="5" id="KW-0030">Aminoacyl-tRNA synthetase</keyword>
<keyword evidence="4" id="KW-0648">Protein biosynthesis</keyword>
<protein>
    <recommendedName>
        <fullName evidence="6">Aminoacyl-tRNA synthetase class Ia domain-containing protein</fullName>
    </recommendedName>
</protein>
<dbReference type="Gene3D" id="3.40.50.620">
    <property type="entry name" value="HUPs"/>
    <property type="match status" value="1"/>
</dbReference>
<evidence type="ECO:0000256" key="4">
    <source>
        <dbReference type="ARBA" id="ARBA00022917"/>
    </source>
</evidence>
<evidence type="ECO:0000256" key="3">
    <source>
        <dbReference type="ARBA" id="ARBA00022840"/>
    </source>
</evidence>
<evidence type="ECO:0000256" key="5">
    <source>
        <dbReference type="ARBA" id="ARBA00023146"/>
    </source>
</evidence>
<dbReference type="GO" id="GO:0005524">
    <property type="term" value="F:ATP binding"/>
    <property type="evidence" value="ECO:0007669"/>
    <property type="project" value="UniProtKB-KW"/>
</dbReference>
<proteinExistence type="predicted"/>
<dbReference type="GO" id="GO:0006428">
    <property type="term" value="P:isoleucyl-tRNA aminoacylation"/>
    <property type="evidence" value="ECO:0007669"/>
    <property type="project" value="TreeGrafter"/>
</dbReference>
<feature type="non-terminal residue" evidence="7">
    <location>
        <position position="105"/>
    </location>
</feature>
<dbReference type="InterPro" id="IPR002300">
    <property type="entry name" value="aa-tRNA-synth_Ia"/>
</dbReference>
<dbReference type="PANTHER" id="PTHR42765">
    <property type="entry name" value="SOLEUCYL-TRNA SYNTHETASE"/>
    <property type="match status" value="1"/>
</dbReference>
<keyword evidence="2" id="KW-0547">Nucleotide-binding</keyword>
<dbReference type="GO" id="GO:0005739">
    <property type="term" value="C:mitochondrion"/>
    <property type="evidence" value="ECO:0007669"/>
    <property type="project" value="TreeGrafter"/>
</dbReference>
<sequence length="105" mass="11940">MVREVASNAMAAHMNSFKRWGVSADWSDPYVTKSPEYVSTQLRAFVRLVEKGLVYWDFKPVLVSPSSGTALAESELEYKDDHSSLAVFYRFKVSNYKMSFLCIGI</sequence>
<evidence type="ECO:0000313" key="8">
    <source>
        <dbReference type="Proteomes" id="UP001328107"/>
    </source>
</evidence>
<dbReference type="Proteomes" id="UP001328107">
    <property type="component" value="Unassembled WGS sequence"/>
</dbReference>
<keyword evidence="1" id="KW-0436">Ligase</keyword>
<keyword evidence="8" id="KW-1185">Reference proteome</keyword>
<evidence type="ECO:0000256" key="1">
    <source>
        <dbReference type="ARBA" id="ARBA00022598"/>
    </source>
</evidence>
<dbReference type="GO" id="GO:0004822">
    <property type="term" value="F:isoleucine-tRNA ligase activity"/>
    <property type="evidence" value="ECO:0007669"/>
    <property type="project" value="TreeGrafter"/>
</dbReference>
<evidence type="ECO:0000313" key="7">
    <source>
        <dbReference type="EMBL" id="GMR35199.1"/>
    </source>
</evidence>
<dbReference type="SUPFAM" id="SSF52374">
    <property type="entry name" value="Nucleotidylyl transferase"/>
    <property type="match status" value="1"/>
</dbReference>
<dbReference type="AlphaFoldDB" id="A0AAN4Z891"/>
<dbReference type="Pfam" id="PF00133">
    <property type="entry name" value="tRNA-synt_1"/>
    <property type="match status" value="1"/>
</dbReference>
<gene>
    <name evidence="7" type="ORF">PMAYCL1PPCAC_05394</name>
</gene>
<evidence type="ECO:0000259" key="6">
    <source>
        <dbReference type="Pfam" id="PF00133"/>
    </source>
</evidence>
<dbReference type="InterPro" id="IPR050081">
    <property type="entry name" value="Ile-tRNA_ligase"/>
</dbReference>
<accession>A0AAN4Z891</accession>
<name>A0AAN4Z891_9BILA</name>
<organism evidence="7 8">
    <name type="scientific">Pristionchus mayeri</name>
    <dbReference type="NCBI Taxonomy" id="1317129"/>
    <lineage>
        <taxon>Eukaryota</taxon>
        <taxon>Metazoa</taxon>
        <taxon>Ecdysozoa</taxon>
        <taxon>Nematoda</taxon>
        <taxon>Chromadorea</taxon>
        <taxon>Rhabditida</taxon>
        <taxon>Rhabditina</taxon>
        <taxon>Diplogasteromorpha</taxon>
        <taxon>Diplogasteroidea</taxon>
        <taxon>Neodiplogasteridae</taxon>
        <taxon>Pristionchus</taxon>
    </lineage>
</organism>
<dbReference type="EMBL" id="BTRK01000002">
    <property type="protein sequence ID" value="GMR35199.1"/>
    <property type="molecule type" value="Genomic_DNA"/>
</dbReference>
<evidence type="ECO:0000256" key="2">
    <source>
        <dbReference type="ARBA" id="ARBA00022741"/>
    </source>
</evidence>
<reference evidence="8" key="1">
    <citation type="submission" date="2022-10" db="EMBL/GenBank/DDBJ databases">
        <title>Genome assembly of Pristionchus species.</title>
        <authorList>
            <person name="Yoshida K."/>
            <person name="Sommer R.J."/>
        </authorList>
    </citation>
    <scope>NUCLEOTIDE SEQUENCE [LARGE SCALE GENOMIC DNA]</scope>
    <source>
        <strain evidence="8">RS5460</strain>
    </source>
</reference>